<feature type="domain" description="Response regulatory" evidence="2">
    <location>
        <begin position="1"/>
        <end position="99"/>
    </location>
</feature>
<dbReference type="GO" id="GO:0003677">
    <property type="term" value="F:DNA binding"/>
    <property type="evidence" value="ECO:0007669"/>
    <property type="project" value="InterPro"/>
</dbReference>
<feature type="domain" description="HTH LytTR-type" evidence="3">
    <location>
        <begin position="127"/>
        <end position="236"/>
    </location>
</feature>
<dbReference type="InterPro" id="IPR001789">
    <property type="entry name" value="Sig_transdc_resp-reg_receiver"/>
</dbReference>
<dbReference type="GO" id="GO:0000156">
    <property type="term" value="F:phosphorelay response regulator activity"/>
    <property type="evidence" value="ECO:0007669"/>
    <property type="project" value="InterPro"/>
</dbReference>
<dbReference type="SMART" id="SM00850">
    <property type="entry name" value="LytTR"/>
    <property type="match status" value="1"/>
</dbReference>
<protein>
    <submittedName>
        <fullName evidence="4">Response regulator</fullName>
    </submittedName>
</protein>
<dbReference type="PROSITE" id="PS50110">
    <property type="entry name" value="RESPONSE_REGULATORY"/>
    <property type="match status" value="1"/>
</dbReference>
<dbReference type="InterPro" id="IPR011006">
    <property type="entry name" value="CheY-like_superfamily"/>
</dbReference>
<accession>I0AFT0</accession>
<dbReference type="SUPFAM" id="SSF52172">
    <property type="entry name" value="CheY-like"/>
    <property type="match status" value="1"/>
</dbReference>
<organism evidence="4 5">
    <name type="scientific">Ignavibacterium album (strain DSM 19864 / JCM 16511 / NBRC 101810 / Mat9-16)</name>
    <dbReference type="NCBI Taxonomy" id="945713"/>
    <lineage>
        <taxon>Bacteria</taxon>
        <taxon>Pseudomonadati</taxon>
        <taxon>Ignavibacteriota</taxon>
        <taxon>Ignavibacteria</taxon>
        <taxon>Ignavibacteriales</taxon>
        <taxon>Ignavibacteriaceae</taxon>
        <taxon>Ignavibacterium</taxon>
    </lineage>
</organism>
<dbReference type="SMART" id="SM00448">
    <property type="entry name" value="REC"/>
    <property type="match status" value="1"/>
</dbReference>
<dbReference type="EMBL" id="CP003418">
    <property type="protein sequence ID" value="AFH47837.1"/>
    <property type="molecule type" value="Genomic_DNA"/>
</dbReference>
<dbReference type="RefSeq" id="WP_014558997.1">
    <property type="nucleotide sequence ID" value="NC_017464.1"/>
</dbReference>
<evidence type="ECO:0000313" key="4">
    <source>
        <dbReference type="EMBL" id="AFH47837.1"/>
    </source>
</evidence>
<name>I0AFT0_IGNAJ</name>
<dbReference type="Gene3D" id="2.40.50.1020">
    <property type="entry name" value="LytTr DNA-binding domain"/>
    <property type="match status" value="1"/>
</dbReference>
<dbReference type="PANTHER" id="PTHR37299">
    <property type="entry name" value="TRANSCRIPTIONAL REGULATOR-RELATED"/>
    <property type="match status" value="1"/>
</dbReference>
<evidence type="ECO:0000259" key="3">
    <source>
        <dbReference type="PROSITE" id="PS50930"/>
    </source>
</evidence>
<gene>
    <name evidence="4" type="ordered locus">IALB_0123</name>
</gene>
<dbReference type="Pfam" id="PF04397">
    <property type="entry name" value="LytTR"/>
    <property type="match status" value="1"/>
</dbReference>
<keyword evidence="1" id="KW-0597">Phosphoprotein</keyword>
<dbReference type="eggNOG" id="COG3279">
    <property type="taxonomic scope" value="Bacteria"/>
</dbReference>
<evidence type="ECO:0000313" key="5">
    <source>
        <dbReference type="Proteomes" id="UP000007394"/>
    </source>
</evidence>
<keyword evidence="5" id="KW-1185">Reference proteome</keyword>
<dbReference type="Gene3D" id="3.40.50.2300">
    <property type="match status" value="1"/>
</dbReference>
<dbReference type="Pfam" id="PF00072">
    <property type="entry name" value="Response_reg"/>
    <property type="match status" value="1"/>
</dbReference>
<dbReference type="InterPro" id="IPR046947">
    <property type="entry name" value="LytR-like"/>
</dbReference>
<reference evidence="4 5" key="1">
    <citation type="journal article" date="2012" name="Front. Microbiol.">
        <title>Complete genome of Ignavibacterium album, a metabolically versatile, flagellated, facultative anaerobe from the phylum Chlorobi.</title>
        <authorList>
            <person name="Liu Z."/>
            <person name="Frigaard N.-U."/>
            <person name="Vogl K."/>
            <person name="Iino T."/>
            <person name="Ohkuma M."/>
            <person name="Overmann J."/>
            <person name="Bryant D.A."/>
        </authorList>
    </citation>
    <scope>NUCLEOTIDE SEQUENCE [LARGE SCALE GENOMIC DNA]</scope>
    <source>
        <strain evidence="5">DSM 19864 / JCM 16511 / NBRC 101810 / Mat9-16</strain>
    </source>
</reference>
<dbReference type="STRING" id="945713.IALB_0123"/>
<evidence type="ECO:0000256" key="1">
    <source>
        <dbReference type="PROSITE-ProRule" id="PRU00169"/>
    </source>
</evidence>
<dbReference type="AlphaFoldDB" id="I0AFT0"/>
<dbReference type="KEGG" id="ial:IALB_0123"/>
<dbReference type="InterPro" id="IPR007492">
    <property type="entry name" value="LytTR_DNA-bd_dom"/>
</dbReference>
<proteinExistence type="predicted"/>
<dbReference type="Proteomes" id="UP000007394">
    <property type="component" value="Chromosome"/>
</dbReference>
<evidence type="ECO:0000259" key="2">
    <source>
        <dbReference type="PROSITE" id="PS50110"/>
    </source>
</evidence>
<dbReference type="PANTHER" id="PTHR37299:SF1">
    <property type="entry name" value="STAGE 0 SPORULATION PROTEIN A HOMOLOG"/>
    <property type="match status" value="1"/>
</dbReference>
<dbReference type="PATRIC" id="fig|945713.3.peg.123"/>
<dbReference type="PROSITE" id="PS50930">
    <property type="entry name" value="HTH_LYTTR"/>
    <property type="match status" value="1"/>
</dbReference>
<dbReference type="HOGENOM" id="CLU_000445_14_1_10"/>
<sequence>MEELIKEIDSSIEISAKLTSVEQSIKYLKQNKPDLIFLDIQLEDGLSFSIFEKVDVDVPISFTTAYDQYAIKAFKLNSIDYLLKPIKKDELREALNKYKNIKSSYQMDFEEIIRSIQNKDIGYKKRFLIQYGQKIKKVEIDEVAYFYALEKNVFLTTSSGSTFPIDFTLDKLQDVIDPEKFFRINRKMIVAFSAIKNMIPYSRSRIKIELNPPEPKEVEALVSVERSSAFKEWMDK</sequence>
<feature type="modified residue" description="4-aspartylphosphate" evidence="1">
    <location>
        <position position="39"/>
    </location>
</feature>